<keyword evidence="2" id="KW-1185">Reference proteome</keyword>
<dbReference type="Proteomes" id="UP000266861">
    <property type="component" value="Unassembled WGS sequence"/>
</dbReference>
<reference evidence="1 2" key="1">
    <citation type="submission" date="2018-08" db="EMBL/GenBank/DDBJ databases">
        <title>Genome and evolution of the arbuscular mycorrhizal fungus Diversispora epigaea (formerly Glomus versiforme) and its bacterial endosymbionts.</title>
        <authorList>
            <person name="Sun X."/>
            <person name="Fei Z."/>
            <person name="Harrison M."/>
        </authorList>
    </citation>
    <scope>NUCLEOTIDE SEQUENCE [LARGE SCALE GENOMIC DNA]</scope>
    <source>
        <strain evidence="1 2">IT104</strain>
    </source>
</reference>
<dbReference type="AlphaFoldDB" id="A0A397JC83"/>
<comment type="caution">
    <text evidence="1">The sequence shown here is derived from an EMBL/GenBank/DDBJ whole genome shotgun (WGS) entry which is preliminary data.</text>
</comment>
<dbReference type="SUPFAM" id="SSF56112">
    <property type="entry name" value="Protein kinase-like (PK-like)"/>
    <property type="match status" value="1"/>
</dbReference>
<dbReference type="OrthoDB" id="3205772at2759"/>
<sequence length="92" mass="10818">MHYEEDLRQFLKGLSGPVDKLLNSSLLWTNLYHKIGYTVYSIDILMWEVITDETPYNLAFAIVPGYRPKIYENIPLEYATLMKQCWDANPLM</sequence>
<protein>
    <recommendedName>
        <fullName evidence="3">Serine-threonine/tyrosine-protein kinase catalytic domain-containing protein</fullName>
    </recommendedName>
</protein>
<evidence type="ECO:0000313" key="1">
    <source>
        <dbReference type="EMBL" id="RHZ82794.1"/>
    </source>
</evidence>
<evidence type="ECO:0000313" key="2">
    <source>
        <dbReference type="Proteomes" id="UP000266861"/>
    </source>
</evidence>
<proteinExistence type="predicted"/>
<gene>
    <name evidence="1" type="ORF">Glove_103g222</name>
</gene>
<organism evidence="1 2">
    <name type="scientific">Diversispora epigaea</name>
    <dbReference type="NCBI Taxonomy" id="1348612"/>
    <lineage>
        <taxon>Eukaryota</taxon>
        <taxon>Fungi</taxon>
        <taxon>Fungi incertae sedis</taxon>
        <taxon>Mucoromycota</taxon>
        <taxon>Glomeromycotina</taxon>
        <taxon>Glomeromycetes</taxon>
        <taxon>Diversisporales</taxon>
        <taxon>Diversisporaceae</taxon>
        <taxon>Diversispora</taxon>
    </lineage>
</organism>
<dbReference type="InterPro" id="IPR011009">
    <property type="entry name" value="Kinase-like_dom_sf"/>
</dbReference>
<name>A0A397JC83_9GLOM</name>
<accession>A0A397JC83</accession>
<dbReference type="Gene3D" id="1.10.510.10">
    <property type="entry name" value="Transferase(Phosphotransferase) domain 1"/>
    <property type="match status" value="1"/>
</dbReference>
<dbReference type="EMBL" id="PQFF01000096">
    <property type="protein sequence ID" value="RHZ82794.1"/>
    <property type="molecule type" value="Genomic_DNA"/>
</dbReference>
<evidence type="ECO:0008006" key="3">
    <source>
        <dbReference type="Google" id="ProtNLM"/>
    </source>
</evidence>